<dbReference type="AlphaFoldDB" id="A0A1X2HBP1"/>
<dbReference type="SUPFAM" id="SSF49785">
    <property type="entry name" value="Galactose-binding domain-like"/>
    <property type="match status" value="1"/>
</dbReference>
<dbReference type="InterPro" id="IPR008979">
    <property type="entry name" value="Galactose-bd-like_sf"/>
</dbReference>
<gene>
    <name evidence="1" type="ORF">BCR43DRAFT_440063</name>
</gene>
<dbReference type="Proteomes" id="UP000242180">
    <property type="component" value="Unassembled WGS sequence"/>
</dbReference>
<comment type="caution">
    <text evidence="1">The sequence shown here is derived from an EMBL/GenBank/DDBJ whole genome shotgun (WGS) entry which is preliminary data.</text>
</comment>
<evidence type="ECO:0000313" key="2">
    <source>
        <dbReference type="Proteomes" id="UP000242180"/>
    </source>
</evidence>
<name>A0A1X2HBP1_SYNRA</name>
<organism evidence="1 2">
    <name type="scientific">Syncephalastrum racemosum</name>
    <name type="common">Filamentous fungus</name>
    <dbReference type="NCBI Taxonomy" id="13706"/>
    <lineage>
        <taxon>Eukaryota</taxon>
        <taxon>Fungi</taxon>
        <taxon>Fungi incertae sedis</taxon>
        <taxon>Mucoromycota</taxon>
        <taxon>Mucoromycotina</taxon>
        <taxon>Mucoromycetes</taxon>
        <taxon>Mucorales</taxon>
        <taxon>Syncephalastraceae</taxon>
        <taxon>Syncephalastrum</taxon>
    </lineage>
</organism>
<keyword evidence="2" id="KW-1185">Reference proteome</keyword>
<accession>A0A1X2HBP1</accession>
<protein>
    <recommendedName>
        <fullName evidence="3">F5/8 type C domain-containing protein</fullName>
    </recommendedName>
</protein>
<dbReference type="OMA" id="CLFTTNM"/>
<evidence type="ECO:0000313" key="1">
    <source>
        <dbReference type="EMBL" id="ORY96192.1"/>
    </source>
</evidence>
<dbReference type="OrthoDB" id="1684102at2759"/>
<dbReference type="InParanoid" id="A0A1X2HBP1"/>
<reference evidence="1 2" key="1">
    <citation type="submission" date="2016-07" db="EMBL/GenBank/DDBJ databases">
        <title>Pervasive Adenine N6-methylation of Active Genes in Fungi.</title>
        <authorList>
            <consortium name="DOE Joint Genome Institute"/>
            <person name="Mondo S.J."/>
            <person name="Dannebaum R.O."/>
            <person name="Kuo R.C."/>
            <person name="Labutti K."/>
            <person name="Haridas S."/>
            <person name="Kuo A."/>
            <person name="Salamov A."/>
            <person name="Ahrendt S.R."/>
            <person name="Lipzen A."/>
            <person name="Sullivan W."/>
            <person name="Andreopoulos W.B."/>
            <person name="Clum A."/>
            <person name="Lindquist E."/>
            <person name="Daum C."/>
            <person name="Ramamoorthy G.K."/>
            <person name="Gryganskyi A."/>
            <person name="Culley D."/>
            <person name="Magnuson J.K."/>
            <person name="James T.Y."/>
            <person name="O'Malley M.A."/>
            <person name="Stajich J.E."/>
            <person name="Spatafora J.W."/>
            <person name="Visel A."/>
            <person name="Grigoriev I.V."/>
        </authorList>
    </citation>
    <scope>NUCLEOTIDE SEQUENCE [LARGE SCALE GENOMIC DNA]</scope>
    <source>
        <strain evidence="1 2">NRRL 2496</strain>
    </source>
</reference>
<sequence length="330" mass="37837">MASFDFCYFQDDQWKNNHLDTLYSNFIRYPSLLHASSPPAAYIDQLRWRLNNNEIALHTGYADLQFGAFSARWKAQNFMTQLGKSVLGKDRIRLAEFYFSIWSNQYPWILEHPIALASAIRRLTKALELDLSDTPKDYFERIEEAPRLFERDAKAVCVNDRCLFTTNMEVMSYPTDFQFSTSNITNIPQLEATYNDMSAVPSNDFWEENAYHRAVDQDPNTCWNTFQSPRKNDYFGLITLGTWTPKTLEIITASAMTQPERTFQVSVTENGDDWTTCKTHATSAQGASHVKLELTCGGEVNNAKAVRVTFAEDRQEPFSLCSLALNELTV</sequence>
<proteinExistence type="predicted"/>
<dbReference type="EMBL" id="MCGN01000005">
    <property type="protein sequence ID" value="ORY96192.1"/>
    <property type="molecule type" value="Genomic_DNA"/>
</dbReference>
<evidence type="ECO:0008006" key="3">
    <source>
        <dbReference type="Google" id="ProtNLM"/>
    </source>
</evidence>
<dbReference type="Gene3D" id="2.60.120.260">
    <property type="entry name" value="Galactose-binding domain-like"/>
    <property type="match status" value="1"/>
</dbReference>